<dbReference type="eggNOG" id="KOG1505">
    <property type="taxonomic scope" value="Eukaryota"/>
</dbReference>
<dbReference type="OrthoDB" id="5920068at2759"/>
<dbReference type="GO" id="GO:0008654">
    <property type="term" value="P:phospholipid biosynthetic process"/>
    <property type="evidence" value="ECO:0007669"/>
    <property type="project" value="UniProtKB-KW"/>
</dbReference>
<evidence type="ECO:0000256" key="6">
    <source>
        <dbReference type="ARBA" id="ARBA00023315"/>
    </source>
</evidence>
<dbReference type="GeneTree" id="ENSGT00950000182836"/>
<dbReference type="GO" id="GO:0036149">
    <property type="term" value="P:phosphatidylinositol acyl-chain remodeling"/>
    <property type="evidence" value="ECO:0000318"/>
    <property type="project" value="GO_Central"/>
</dbReference>
<dbReference type="Pfam" id="PF16076">
    <property type="entry name" value="Acyltransf_C"/>
    <property type="match status" value="1"/>
</dbReference>
<dbReference type="SUPFAM" id="SSF69593">
    <property type="entry name" value="Glycerol-3-phosphate (1)-acyltransferase"/>
    <property type="match status" value="1"/>
</dbReference>
<dbReference type="Ensembl" id="ENSXETT00000031524">
    <property type="protein sequence ID" value="ENSXETP00000031524"/>
    <property type="gene ID" value="ENSXETG00000014416"/>
</dbReference>
<evidence type="ECO:0000256" key="1">
    <source>
        <dbReference type="ARBA" id="ARBA00008655"/>
    </source>
</evidence>
<name>F7A464_XENTR</name>
<comment type="similarity">
    <text evidence="1">Belongs to the 1-acyl-sn-glycerol-3-phosphate acyltransferase family.</text>
</comment>
<organism evidence="10">
    <name type="scientific">Xenopus tropicalis</name>
    <name type="common">Western clawed frog</name>
    <name type="synonym">Silurana tropicalis</name>
    <dbReference type="NCBI Taxonomy" id="8364"/>
    <lineage>
        <taxon>Eukaryota</taxon>
        <taxon>Metazoa</taxon>
        <taxon>Chordata</taxon>
        <taxon>Craniata</taxon>
        <taxon>Vertebrata</taxon>
        <taxon>Euteleostomi</taxon>
        <taxon>Amphibia</taxon>
        <taxon>Batrachia</taxon>
        <taxon>Anura</taxon>
        <taxon>Pipoidea</taxon>
        <taxon>Pipidae</taxon>
        <taxon>Xenopodinae</taxon>
        <taxon>Xenopus</taxon>
        <taxon>Silurana</taxon>
    </lineage>
</organism>
<feature type="compositionally biased region" description="Low complexity" evidence="7">
    <location>
        <begin position="1"/>
        <end position="11"/>
    </location>
</feature>
<dbReference type="Proteomes" id="UP000008143">
    <property type="component" value="Chromosome 5"/>
</dbReference>
<dbReference type="PANTHER" id="PTHR10983">
    <property type="entry name" value="1-ACYLGLYCEROL-3-PHOSPHATE ACYLTRANSFERASE-RELATED"/>
    <property type="match status" value="1"/>
</dbReference>
<keyword evidence="11" id="KW-1185">Reference proteome</keyword>
<dbReference type="SMART" id="SM00563">
    <property type="entry name" value="PlsC"/>
    <property type="match status" value="1"/>
</dbReference>
<keyword evidence="4" id="KW-0594">Phospholipid biosynthesis</keyword>
<evidence type="ECO:0000259" key="9">
    <source>
        <dbReference type="SMART" id="SM00563"/>
    </source>
</evidence>
<dbReference type="Bgee" id="ENSXETG00000014416">
    <property type="expression patterns" value="Expressed in 4-cell stage embryo and 13 other cell types or tissues"/>
</dbReference>
<keyword evidence="8" id="KW-0472">Membrane</keyword>
<evidence type="ECO:0000256" key="4">
    <source>
        <dbReference type="ARBA" id="ARBA00023209"/>
    </source>
</evidence>
<evidence type="ECO:0000256" key="2">
    <source>
        <dbReference type="ARBA" id="ARBA00022516"/>
    </source>
</evidence>
<dbReference type="Pfam" id="PF01553">
    <property type="entry name" value="Acyltransferase"/>
    <property type="match status" value="1"/>
</dbReference>
<dbReference type="GO" id="GO:0005783">
    <property type="term" value="C:endoplasmic reticulum"/>
    <property type="evidence" value="ECO:0000318"/>
    <property type="project" value="GO_Central"/>
</dbReference>
<reference evidence="10" key="1">
    <citation type="journal article" date="2010" name="Science">
        <title>The genome of the Western clawed frog Xenopus tropicalis.</title>
        <authorList>
            <person name="Hellsten U."/>
            <person name="Harland R.M."/>
            <person name="Gilchrist M.J."/>
            <person name="Hendrix D."/>
            <person name="Jurka J."/>
            <person name="Kapitonov V."/>
            <person name="Ovcharenko I."/>
            <person name="Putnam N.H."/>
            <person name="Shu S."/>
            <person name="Taher L."/>
            <person name="Blitz I.L."/>
            <person name="Blumberg B."/>
            <person name="Dichmann D.S."/>
            <person name="Dubchak I."/>
            <person name="Amaya E."/>
            <person name="Detter J.C."/>
            <person name="Fletcher R."/>
            <person name="Gerhard D.S."/>
            <person name="Goodstein D."/>
            <person name="Graves T."/>
            <person name="Grigoriev I.V."/>
            <person name="Grimwood J."/>
            <person name="Kawashima T."/>
            <person name="Lindquist E."/>
            <person name="Lucas S.M."/>
            <person name="Mead P.E."/>
            <person name="Mitros T."/>
            <person name="Ogino H."/>
            <person name="Ohta Y."/>
            <person name="Poliakov A.V."/>
            <person name="Pollet N."/>
            <person name="Robert J."/>
            <person name="Salamov A."/>
            <person name="Sater A.K."/>
            <person name="Schmutz J."/>
            <person name="Terry A."/>
            <person name="Vize P.D."/>
            <person name="Warren W.C."/>
            <person name="Wells D."/>
            <person name="Wills A."/>
            <person name="Wilson R.K."/>
            <person name="Zimmerman L.B."/>
            <person name="Zorn A.M."/>
            <person name="Grainger R."/>
            <person name="Grammer T."/>
            <person name="Khokha M.K."/>
            <person name="Richardson P.M."/>
            <person name="Rokhsar D.S."/>
        </authorList>
    </citation>
    <scope>NUCLEOTIDE SEQUENCE [LARGE SCALE GENOMIC DNA]</scope>
    <source>
        <strain evidence="10">Nigerian</strain>
    </source>
</reference>
<reference evidence="10" key="2">
    <citation type="submission" date="2011-06" db="UniProtKB">
        <authorList>
            <consortium name="Ensembl"/>
        </authorList>
    </citation>
    <scope>IDENTIFICATION</scope>
</reference>
<dbReference type="OMA" id="EMGDDIT"/>
<evidence type="ECO:0000256" key="7">
    <source>
        <dbReference type="SAM" id="MobiDB-lite"/>
    </source>
</evidence>
<evidence type="ECO:0000313" key="10">
    <source>
        <dbReference type="Ensembl" id="ENSXETP00000031524"/>
    </source>
</evidence>
<feature type="transmembrane region" description="Helical" evidence="8">
    <location>
        <begin position="77"/>
        <end position="100"/>
    </location>
</feature>
<dbReference type="AGR" id="Xenbase:XB-GENE-985546"/>
<keyword evidence="6 12" id="KW-0012">Acyltransferase</keyword>
<dbReference type="PANTHER" id="PTHR10983:SF2">
    <property type="entry name" value="ACYL-COA:LYSOPHOSPHATIDYLGLYCEROL ACYLTRANSFERASE 1"/>
    <property type="match status" value="1"/>
</dbReference>
<dbReference type="ExpressionAtlas" id="F7A464">
    <property type="expression patterns" value="baseline"/>
</dbReference>
<feature type="transmembrane region" description="Helical" evidence="8">
    <location>
        <begin position="402"/>
        <end position="425"/>
    </location>
</feature>
<reference evidence="12" key="3">
    <citation type="submission" date="2025-04" db="UniProtKB">
        <authorList>
            <consortium name="RefSeq"/>
        </authorList>
    </citation>
    <scope>IDENTIFICATION</scope>
    <source>
        <strain evidence="12">Nigerian</strain>
        <tissue evidence="12">Liver and blood</tissue>
    </source>
</reference>
<keyword evidence="5" id="KW-1208">Phospholipid metabolism</keyword>
<dbReference type="HOGENOM" id="CLU_046804_2_0_1"/>
<dbReference type="GO" id="GO:0012505">
    <property type="term" value="C:endomembrane system"/>
    <property type="evidence" value="ECO:0000318"/>
    <property type="project" value="GO_Central"/>
</dbReference>
<proteinExistence type="inferred from homology"/>
<keyword evidence="3" id="KW-0808">Transferase</keyword>
<dbReference type="Xenbase" id="XB-GENE-985546">
    <property type="gene designation" value="lpgat1"/>
</dbReference>
<evidence type="ECO:0000256" key="5">
    <source>
        <dbReference type="ARBA" id="ARBA00023264"/>
    </source>
</evidence>
<evidence type="ECO:0000256" key="8">
    <source>
        <dbReference type="SAM" id="Phobius"/>
    </source>
</evidence>
<keyword evidence="2" id="KW-0444">Lipid biosynthesis</keyword>
<dbReference type="GeneID" id="100494107"/>
<feature type="transmembrane region" description="Helical" evidence="8">
    <location>
        <begin position="190"/>
        <end position="208"/>
    </location>
</feature>
<sequence length="429" mass="49334">MRSLPSPSANSAGGGSQSRCWEEGVEVEEEGRPTPSSSDRVCHTPGYGGPRRGCCRSGKMAITADSTGRMGFLILRMVLRFAFMVVNNMVAIPSYVLYLIALQPVRVIDRKLFWYIEGVMFKWLLAMVASWGWYAGYTVVEWGDNVHSISEDEAVMLVNHQATGDVCTLMMCLQDKGTVVRQMMWLMDHIFKYTNFGIVSLVHGDFFIRQGKAYRDQQLVLLKDHLEKYYRSRDRKWIILFPEGGFLRKRRETSQLYAKKNSLPHLTHVTLPRLGATQVILNTLLAQQENGTPTAGNTEVKERKQKGLQWVIDATIGYPNAHPMDIQTWILGYRQPTVTHVYYRIYPIKDVPMETEALTDWLYQRFVEKEDLLAHFYETGAFPPLKGQSKASSREMALSNSWLFLVQSLAFLSGYMWYCLLQYFYRSLF</sequence>
<dbReference type="CTD" id="9926"/>
<feature type="transmembrane region" description="Helical" evidence="8">
    <location>
        <begin position="112"/>
        <end position="134"/>
    </location>
</feature>
<evidence type="ECO:0000313" key="11">
    <source>
        <dbReference type="Proteomes" id="UP000008143"/>
    </source>
</evidence>
<keyword evidence="8" id="KW-0812">Transmembrane</keyword>
<evidence type="ECO:0000256" key="3">
    <source>
        <dbReference type="ARBA" id="ARBA00022679"/>
    </source>
</evidence>
<dbReference type="Reactome" id="R-XTR-1482925">
    <property type="pathway name" value="Acyl chain remodelling of PG"/>
</dbReference>
<dbReference type="AlphaFoldDB" id="F7A464"/>
<dbReference type="InterPro" id="IPR032098">
    <property type="entry name" value="Acyltransf_C"/>
</dbReference>
<keyword evidence="4" id="KW-0443">Lipid metabolism</keyword>
<evidence type="ECO:0000313" key="13">
    <source>
        <dbReference type="Xenbase" id="XB-GENE-985546"/>
    </source>
</evidence>
<gene>
    <name evidence="10 12 13" type="primary">lpgat1</name>
</gene>
<dbReference type="RefSeq" id="XP_017949604.1">
    <property type="nucleotide sequence ID" value="XM_018094115.2"/>
</dbReference>
<dbReference type="InterPro" id="IPR002123">
    <property type="entry name" value="Plipid/glycerol_acylTrfase"/>
</dbReference>
<accession>F7A464</accession>
<protein>
    <submittedName>
        <fullName evidence="10 12">Lysophosphatidylglycerol acyltransferase 1</fullName>
    </submittedName>
</protein>
<dbReference type="CDD" id="cd07990">
    <property type="entry name" value="LPLAT_LCLAT1-like"/>
    <property type="match status" value="1"/>
</dbReference>
<keyword evidence="8" id="KW-1133">Transmembrane helix</keyword>
<evidence type="ECO:0000313" key="12">
    <source>
        <dbReference type="RefSeq" id="XP_017949604.1"/>
    </source>
</evidence>
<feature type="domain" description="Phospholipid/glycerol acyltransferase" evidence="9">
    <location>
        <begin position="154"/>
        <end position="277"/>
    </location>
</feature>
<feature type="region of interest" description="Disordered" evidence="7">
    <location>
        <begin position="1"/>
        <end position="44"/>
    </location>
</feature>
<dbReference type="KEGG" id="xtr:100494107"/>
<dbReference type="GO" id="GO:0016746">
    <property type="term" value="F:acyltransferase activity"/>
    <property type="evidence" value="ECO:0000318"/>
    <property type="project" value="GO_Central"/>
</dbReference>